<dbReference type="AlphaFoldDB" id="A0AAD7S3K9"/>
<gene>
    <name evidence="1" type="ORF">AAFF_G00033290</name>
</gene>
<proteinExistence type="predicted"/>
<name>A0AAD7S3K9_9TELE</name>
<dbReference type="EMBL" id="JAINUG010000117">
    <property type="protein sequence ID" value="KAJ8395344.1"/>
    <property type="molecule type" value="Genomic_DNA"/>
</dbReference>
<protein>
    <submittedName>
        <fullName evidence="1">Uncharacterized protein</fullName>
    </submittedName>
</protein>
<evidence type="ECO:0000313" key="1">
    <source>
        <dbReference type="EMBL" id="KAJ8395344.1"/>
    </source>
</evidence>
<evidence type="ECO:0000313" key="2">
    <source>
        <dbReference type="Proteomes" id="UP001221898"/>
    </source>
</evidence>
<dbReference type="Proteomes" id="UP001221898">
    <property type="component" value="Unassembled WGS sequence"/>
</dbReference>
<keyword evidence="2" id="KW-1185">Reference proteome</keyword>
<accession>A0AAD7S3K9</accession>
<organism evidence="1 2">
    <name type="scientific">Aldrovandia affinis</name>
    <dbReference type="NCBI Taxonomy" id="143900"/>
    <lineage>
        <taxon>Eukaryota</taxon>
        <taxon>Metazoa</taxon>
        <taxon>Chordata</taxon>
        <taxon>Craniata</taxon>
        <taxon>Vertebrata</taxon>
        <taxon>Euteleostomi</taxon>
        <taxon>Actinopterygii</taxon>
        <taxon>Neopterygii</taxon>
        <taxon>Teleostei</taxon>
        <taxon>Notacanthiformes</taxon>
        <taxon>Halosauridae</taxon>
        <taxon>Aldrovandia</taxon>
    </lineage>
</organism>
<reference evidence="1" key="1">
    <citation type="journal article" date="2023" name="Science">
        <title>Genome structures resolve the early diversification of teleost fishes.</title>
        <authorList>
            <person name="Parey E."/>
            <person name="Louis A."/>
            <person name="Montfort J."/>
            <person name="Bouchez O."/>
            <person name="Roques C."/>
            <person name="Iampietro C."/>
            <person name="Lluch J."/>
            <person name="Castinel A."/>
            <person name="Donnadieu C."/>
            <person name="Desvignes T."/>
            <person name="Floi Bucao C."/>
            <person name="Jouanno E."/>
            <person name="Wen M."/>
            <person name="Mejri S."/>
            <person name="Dirks R."/>
            <person name="Jansen H."/>
            <person name="Henkel C."/>
            <person name="Chen W.J."/>
            <person name="Zahm M."/>
            <person name="Cabau C."/>
            <person name="Klopp C."/>
            <person name="Thompson A.W."/>
            <person name="Robinson-Rechavi M."/>
            <person name="Braasch I."/>
            <person name="Lecointre G."/>
            <person name="Bobe J."/>
            <person name="Postlethwait J.H."/>
            <person name="Berthelot C."/>
            <person name="Roest Crollius H."/>
            <person name="Guiguen Y."/>
        </authorList>
    </citation>
    <scope>NUCLEOTIDE SEQUENCE</scope>
    <source>
        <strain evidence="1">NC1722</strain>
    </source>
</reference>
<sequence length="138" mass="15123">MDGLQDSLDQRFQHLGILGAFSVLKPEAVNGDYEGNIGNLEVLGKHFLQEPEATVLQEWNSHKQHVLVGSFKGMDQLSIMGKLAYQNDDWGQLYPLIAGKDRPEEQAVGRASFGLHAALNQWAASQGLPIQERAGGVL</sequence>
<comment type="caution">
    <text evidence="1">The sequence shown here is derived from an EMBL/GenBank/DDBJ whole genome shotgun (WGS) entry which is preliminary data.</text>
</comment>